<keyword evidence="6 9" id="KW-0472">Membrane</keyword>
<evidence type="ECO:0000256" key="1">
    <source>
        <dbReference type="ARBA" id="ARBA00004211"/>
    </source>
</evidence>
<dbReference type="GO" id="GO:0000149">
    <property type="term" value="F:SNARE binding"/>
    <property type="evidence" value="ECO:0007669"/>
    <property type="project" value="TreeGrafter"/>
</dbReference>
<reference evidence="11 12" key="1">
    <citation type="journal article" date="2023" name="Mol. Phylogenet. Evol.">
        <title>Genome-scale phylogeny and comparative genomics of the fungal order Sordariales.</title>
        <authorList>
            <person name="Hensen N."/>
            <person name="Bonometti L."/>
            <person name="Westerberg I."/>
            <person name="Brannstrom I.O."/>
            <person name="Guillou S."/>
            <person name="Cros-Aarteil S."/>
            <person name="Calhoun S."/>
            <person name="Haridas S."/>
            <person name="Kuo A."/>
            <person name="Mondo S."/>
            <person name="Pangilinan J."/>
            <person name="Riley R."/>
            <person name="LaButti K."/>
            <person name="Andreopoulos B."/>
            <person name="Lipzen A."/>
            <person name="Chen C."/>
            <person name="Yan M."/>
            <person name="Daum C."/>
            <person name="Ng V."/>
            <person name="Clum A."/>
            <person name="Steindorff A."/>
            <person name="Ohm R.A."/>
            <person name="Martin F."/>
            <person name="Silar P."/>
            <person name="Natvig D.O."/>
            <person name="Lalanne C."/>
            <person name="Gautier V."/>
            <person name="Ament-Velasquez S.L."/>
            <person name="Kruys A."/>
            <person name="Hutchinson M.I."/>
            <person name="Powell A.J."/>
            <person name="Barry K."/>
            <person name="Miller A.N."/>
            <person name="Grigoriev I.V."/>
            <person name="Debuchy R."/>
            <person name="Gladieux P."/>
            <person name="Hiltunen Thoren M."/>
            <person name="Johannesson H."/>
        </authorList>
    </citation>
    <scope>NUCLEOTIDE SEQUENCE [LARGE SCALE GENOMIC DNA]</scope>
    <source>
        <strain evidence="11 12">FGSC 10403</strain>
    </source>
</reference>
<feature type="coiled-coil region" evidence="7">
    <location>
        <begin position="231"/>
        <end position="279"/>
    </location>
</feature>
<dbReference type="InterPro" id="IPR000727">
    <property type="entry name" value="T_SNARE_dom"/>
</dbReference>
<name>A0AAJ0MLE7_9PEZI</name>
<evidence type="ECO:0000259" key="10">
    <source>
        <dbReference type="PROSITE" id="PS50192"/>
    </source>
</evidence>
<dbReference type="AlphaFoldDB" id="A0AAJ0MLE7"/>
<sequence>MENHQYGYGGRDPSFDQRDGAAGAYSPLGERDQSPAPYAGGNYGGNNMEMSSITTGGLYGGDPTAILNECRDIDNGIEQIEANLRELRRLQDRCLAEADSSASSSSRQLDTLNTETMALYRTITDRVRKIKSSPEGRQPRNQAQVGRVDRRLRQAIQDYQGVESSFRKKMQEQMARQYRIVRPDATEDEVKAAVEDTTGNSQVFQQALMQNNRVGEARAVLSAVQDRHKALQRIEQQMVELAQLFEQLNTLIVEQDVKIQAIEQTSEEVVDNLDKGNEEIAVAVQTARATRKKKWMCLGICVAIIVVIVIIVVVYVVVTHPPGGGNRPAQNTKRGLLQRSFTDDLQMNNARAIQIAAPMAGPISRIHRQSNYVVPDSADSESLVKRLSPEGFDRIISPYKQAPAGATNAKRFVITDEILEFMEQNNAVASRGPHRAGKRFVITDEILESMRGGQVADHKKFVPGHHNDAKDGK</sequence>
<organism evidence="11 12">
    <name type="scientific">Neurospora hispaniola</name>
    <dbReference type="NCBI Taxonomy" id="588809"/>
    <lineage>
        <taxon>Eukaryota</taxon>
        <taxon>Fungi</taxon>
        <taxon>Dikarya</taxon>
        <taxon>Ascomycota</taxon>
        <taxon>Pezizomycotina</taxon>
        <taxon>Sordariomycetes</taxon>
        <taxon>Sordariomycetidae</taxon>
        <taxon>Sordariales</taxon>
        <taxon>Sordariaceae</taxon>
        <taxon>Neurospora</taxon>
    </lineage>
</organism>
<evidence type="ECO:0000313" key="12">
    <source>
        <dbReference type="Proteomes" id="UP001285908"/>
    </source>
</evidence>
<dbReference type="FunFam" id="1.20.58.70:FF:000008">
    <property type="entry name" value="Syntaxin family protein"/>
    <property type="match status" value="1"/>
</dbReference>
<dbReference type="GO" id="GO:0006906">
    <property type="term" value="P:vesicle fusion"/>
    <property type="evidence" value="ECO:0007669"/>
    <property type="project" value="TreeGrafter"/>
</dbReference>
<feature type="region of interest" description="Disordered" evidence="8">
    <location>
        <begin position="129"/>
        <end position="148"/>
    </location>
</feature>
<protein>
    <submittedName>
        <fullName evidence="11">t-SNARE</fullName>
    </submittedName>
</protein>
<dbReference type="EMBL" id="JAULSX010000014">
    <property type="protein sequence ID" value="KAK3484611.1"/>
    <property type="molecule type" value="Genomic_DNA"/>
</dbReference>
<feature type="coiled-coil region" evidence="7">
    <location>
        <begin position="70"/>
        <end position="97"/>
    </location>
</feature>
<accession>A0AAJ0MLE7</accession>
<evidence type="ECO:0000256" key="3">
    <source>
        <dbReference type="ARBA" id="ARBA00022692"/>
    </source>
</evidence>
<dbReference type="GeneID" id="87878067"/>
<gene>
    <name evidence="11" type="ORF">B0T23DRAFT_433404</name>
</gene>
<dbReference type="SUPFAM" id="SSF47661">
    <property type="entry name" value="t-snare proteins"/>
    <property type="match status" value="1"/>
</dbReference>
<dbReference type="InterPro" id="IPR045242">
    <property type="entry name" value="Syntaxin"/>
</dbReference>
<dbReference type="RefSeq" id="XP_062687705.1">
    <property type="nucleotide sequence ID" value="XM_062840445.1"/>
</dbReference>
<dbReference type="GO" id="GO:0005484">
    <property type="term" value="F:SNAP receptor activity"/>
    <property type="evidence" value="ECO:0007669"/>
    <property type="project" value="TreeGrafter"/>
</dbReference>
<evidence type="ECO:0000256" key="8">
    <source>
        <dbReference type="SAM" id="MobiDB-lite"/>
    </source>
</evidence>
<dbReference type="GO" id="GO:0005886">
    <property type="term" value="C:plasma membrane"/>
    <property type="evidence" value="ECO:0007669"/>
    <property type="project" value="TreeGrafter"/>
</dbReference>
<feature type="region of interest" description="Disordered" evidence="8">
    <location>
        <begin position="1"/>
        <end position="43"/>
    </location>
</feature>
<dbReference type="Pfam" id="PF05739">
    <property type="entry name" value="SNARE"/>
    <property type="match status" value="1"/>
</dbReference>
<evidence type="ECO:0000313" key="11">
    <source>
        <dbReference type="EMBL" id="KAK3484611.1"/>
    </source>
</evidence>
<feature type="domain" description="T-SNARE coiled-coil homology" evidence="10">
    <location>
        <begin position="221"/>
        <end position="283"/>
    </location>
</feature>
<dbReference type="GO" id="GO:0012505">
    <property type="term" value="C:endomembrane system"/>
    <property type="evidence" value="ECO:0007669"/>
    <property type="project" value="TreeGrafter"/>
</dbReference>
<evidence type="ECO:0000256" key="4">
    <source>
        <dbReference type="ARBA" id="ARBA00022989"/>
    </source>
</evidence>
<dbReference type="GO" id="GO:0006886">
    <property type="term" value="P:intracellular protein transport"/>
    <property type="evidence" value="ECO:0007669"/>
    <property type="project" value="TreeGrafter"/>
</dbReference>
<dbReference type="Gene3D" id="1.20.58.70">
    <property type="match status" value="1"/>
</dbReference>
<keyword evidence="3 9" id="KW-0812">Transmembrane</keyword>
<keyword evidence="4 9" id="KW-1133">Transmembrane helix</keyword>
<dbReference type="InterPro" id="IPR006011">
    <property type="entry name" value="Syntaxin_N"/>
</dbReference>
<comment type="similarity">
    <text evidence="2">Belongs to the syntaxin family.</text>
</comment>
<dbReference type="Proteomes" id="UP001285908">
    <property type="component" value="Unassembled WGS sequence"/>
</dbReference>
<dbReference type="GO" id="GO:0031201">
    <property type="term" value="C:SNARE complex"/>
    <property type="evidence" value="ECO:0007669"/>
    <property type="project" value="TreeGrafter"/>
</dbReference>
<dbReference type="CDD" id="cd15849">
    <property type="entry name" value="SNARE_Sso1"/>
    <property type="match status" value="1"/>
</dbReference>
<dbReference type="PANTHER" id="PTHR19957">
    <property type="entry name" value="SYNTAXIN"/>
    <property type="match status" value="1"/>
</dbReference>
<feature type="transmembrane region" description="Helical" evidence="9">
    <location>
        <begin position="295"/>
        <end position="318"/>
    </location>
</feature>
<evidence type="ECO:0000256" key="2">
    <source>
        <dbReference type="ARBA" id="ARBA00009063"/>
    </source>
</evidence>
<keyword evidence="12" id="KW-1185">Reference proteome</keyword>
<dbReference type="SMART" id="SM00397">
    <property type="entry name" value="t_SNARE"/>
    <property type="match status" value="1"/>
</dbReference>
<feature type="compositionally biased region" description="Basic and acidic residues" evidence="8">
    <location>
        <begin position="129"/>
        <end position="138"/>
    </location>
</feature>
<evidence type="ECO:0000256" key="7">
    <source>
        <dbReference type="SAM" id="Coils"/>
    </source>
</evidence>
<dbReference type="PROSITE" id="PS50192">
    <property type="entry name" value="T_SNARE"/>
    <property type="match status" value="1"/>
</dbReference>
<comment type="caution">
    <text evidence="11">The sequence shown here is derived from an EMBL/GenBank/DDBJ whole genome shotgun (WGS) entry which is preliminary data.</text>
</comment>
<proteinExistence type="inferred from homology"/>
<evidence type="ECO:0000256" key="5">
    <source>
        <dbReference type="ARBA" id="ARBA00023054"/>
    </source>
</evidence>
<dbReference type="PANTHER" id="PTHR19957:SF380">
    <property type="entry name" value="SYNTAXIN FAMILY PROTEIN"/>
    <property type="match status" value="1"/>
</dbReference>
<evidence type="ECO:0000256" key="9">
    <source>
        <dbReference type="SAM" id="Phobius"/>
    </source>
</evidence>
<dbReference type="GO" id="GO:0048278">
    <property type="term" value="P:vesicle docking"/>
    <property type="evidence" value="ECO:0007669"/>
    <property type="project" value="TreeGrafter"/>
</dbReference>
<evidence type="ECO:0000256" key="6">
    <source>
        <dbReference type="ARBA" id="ARBA00023136"/>
    </source>
</evidence>
<keyword evidence="5 7" id="KW-0175">Coiled coil</keyword>
<dbReference type="Pfam" id="PF00804">
    <property type="entry name" value="Syntaxin"/>
    <property type="match status" value="1"/>
</dbReference>
<dbReference type="InterPro" id="IPR010989">
    <property type="entry name" value="SNARE"/>
</dbReference>
<comment type="subcellular location">
    <subcellularLocation>
        <location evidence="1">Membrane</location>
        <topology evidence="1">Single-pass type IV membrane protein</topology>
    </subcellularLocation>
</comment>
<dbReference type="GO" id="GO:0006887">
    <property type="term" value="P:exocytosis"/>
    <property type="evidence" value="ECO:0007669"/>
    <property type="project" value="TreeGrafter"/>
</dbReference>
<dbReference type="SMART" id="SM00503">
    <property type="entry name" value="SynN"/>
    <property type="match status" value="1"/>
</dbReference>